<name>A0ABV6NZM9_9ACTN</name>
<reference evidence="1 2" key="1">
    <citation type="submission" date="2024-09" db="EMBL/GenBank/DDBJ databases">
        <authorList>
            <person name="Sun Q."/>
            <person name="Mori K."/>
        </authorList>
    </citation>
    <scope>NUCLEOTIDE SEQUENCE [LARGE SCALE GENOMIC DNA]</scope>
    <source>
        <strain evidence="1 2">TBRC 2205</strain>
    </source>
</reference>
<comment type="caution">
    <text evidence="1">The sequence shown here is derived from an EMBL/GenBank/DDBJ whole genome shotgun (WGS) entry which is preliminary data.</text>
</comment>
<dbReference type="Gene3D" id="3.40.720.10">
    <property type="entry name" value="Alkaline Phosphatase, subunit A"/>
    <property type="match status" value="1"/>
</dbReference>
<dbReference type="InterPro" id="IPR017850">
    <property type="entry name" value="Alkaline_phosphatase_core_sf"/>
</dbReference>
<gene>
    <name evidence="1" type="ORF">ACFFHU_19035</name>
</gene>
<accession>A0ABV6NZM9</accession>
<organism evidence="1 2">
    <name type="scientific">Plantactinospora siamensis</name>
    <dbReference type="NCBI Taxonomy" id="555372"/>
    <lineage>
        <taxon>Bacteria</taxon>
        <taxon>Bacillati</taxon>
        <taxon>Actinomycetota</taxon>
        <taxon>Actinomycetes</taxon>
        <taxon>Micromonosporales</taxon>
        <taxon>Micromonosporaceae</taxon>
        <taxon>Plantactinospora</taxon>
    </lineage>
</organism>
<dbReference type="InterPro" id="IPR002591">
    <property type="entry name" value="Phosphodiest/P_Trfase"/>
</dbReference>
<dbReference type="PANTHER" id="PTHR10151:SF120">
    <property type="entry name" value="BIS(5'-ADENOSYL)-TRIPHOSPHATASE"/>
    <property type="match status" value="1"/>
</dbReference>
<dbReference type="Proteomes" id="UP001589894">
    <property type="component" value="Unassembled WGS sequence"/>
</dbReference>
<sequence length="382" mass="39309">MTGPLAVLPPRYGAESLADVLPGALATLGVPGVADPLGLAGRLAGVRRLAVLLVDGLGWHQLPLATPHAPTLGELARDGRELTCGFPSTTPTSLVSLGTGAPPGAHGVLGFRVAVPGSDRVLTHVDWWDDPDPDAWQPLSTCWQRAAAAGVAVTVVSRPEYAGSGLTRAANDGGRYVGVGDPAALAGEMLAALRAGPGPALVYGYHPDLDRAGHLDGVDSASWRAAAADLDAALARLVAGLPADAALLVTADHGQLNVPTGHRIDLDADDRLRSGLRAIAGEPRVRYLYARPGAAPDVRATWAELLGDAAWVLDRAEAVATGWFGPVPAAHLDRIGDVVAVCRDTYAVVATRSVNPVEARLVAYHGSITAAEMAIPLLTARG</sequence>
<dbReference type="SUPFAM" id="SSF53649">
    <property type="entry name" value="Alkaline phosphatase-like"/>
    <property type="match status" value="1"/>
</dbReference>
<protein>
    <submittedName>
        <fullName evidence="1">Alkaline phosphatase family protein</fullName>
    </submittedName>
</protein>
<proteinExistence type="predicted"/>
<keyword evidence="2" id="KW-1185">Reference proteome</keyword>
<dbReference type="Pfam" id="PF01663">
    <property type="entry name" value="Phosphodiest"/>
    <property type="match status" value="1"/>
</dbReference>
<evidence type="ECO:0000313" key="2">
    <source>
        <dbReference type="Proteomes" id="UP001589894"/>
    </source>
</evidence>
<dbReference type="PANTHER" id="PTHR10151">
    <property type="entry name" value="ECTONUCLEOTIDE PYROPHOSPHATASE/PHOSPHODIESTERASE"/>
    <property type="match status" value="1"/>
</dbReference>
<evidence type="ECO:0000313" key="1">
    <source>
        <dbReference type="EMBL" id="MFC0566222.1"/>
    </source>
</evidence>
<dbReference type="RefSeq" id="WP_377340733.1">
    <property type="nucleotide sequence ID" value="NZ_JBHLUE010000016.1"/>
</dbReference>
<dbReference type="EMBL" id="JBHLUE010000016">
    <property type="protein sequence ID" value="MFC0566222.1"/>
    <property type="molecule type" value="Genomic_DNA"/>
</dbReference>